<dbReference type="Proteomes" id="UP000004508">
    <property type="component" value="Unassembled WGS sequence"/>
</dbReference>
<protein>
    <submittedName>
        <fullName evidence="1">Uncharacterized protein</fullName>
    </submittedName>
</protein>
<evidence type="ECO:0000313" key="1">
    <source>
        <dbReference type="EMBL" id="EFH84450.1"/>
    </source>
</evidence>
<comment type="caution">
    <text evidence="1">The sequence shown here is derived from an EMBL/GenBank/DDBJ whole genome shotgun (WGS) entry which is preliminary data.</text>
</comment>
<name>D6TW67_KTERA</name>
<evidence type="ECO:0000313" key="2">
    <source>
        <dbReference type="Proteomes" id="UP000004508"/>
    </source>
</evidence>
<reference evidence="1 2" key="1">
    <citation type="journal article" date="2011" name="Stand. Genomic Sci.">
        <title>Non-contiguous finished genome sequence and contextual data of the filamentous soil bacterium Ktedonobacter racemifer type strain (SOSP1-21).</title>
        <authorList>
            <person name="Chang Y.J."/>
            <person name="Land M."/>
            <person name="Hauser L."/>
            <person name="Chertkov O."/>
            <person name="Del Rio T.G."/>
            <person name="Nolan M."/>
            <person name="Copeland A."/>
            <person name="Tice H."/>
            <person name="Cheng J.F."/>
            <person name="Lucas S."/>
            <person name="Han C."/>
            <person name="Goodwin L."/>
            <person name="Pitluck S."/>
            <person name="Ivanova N."/>
            <person name="Ovchinikova G."/>
            <person name="Pati A."/>
            <person name="Chen A."/>
            <person name="Palaniappan K."/>
            <person name="Mavromatis K."/>
            <person name="Liolios K."/>
            <person name="Brettin T."/>
            <person name="Fiebig A."/>
            <person name="Rohde M."/>
            <person name="Abt B."/>
            <person name="Goker M."/>
            <person name="Detter J.C."/>
            <person name="Woyke T."/>
            <person name="Bristow J."/>
            <person name="Eisen J.A."/>
            <person name="Markowitz V."/>
            <person name="Hugenholtz P."/>
            <person name="Kyrpides N.C."/>
            <person name="Klenk H.P."/>
            <person name="Lapidus A."/>
        </authorList>
    </citation>
    <scope>NUCLEOTIDE SEQUENCE [LARGE SCALE GENOMIC DNA]</scope>
    <source>
        <strain evidence="2">DSM 44963</strain>
    </source>
</reference>
<proteinExistence type="predicted"/>
<organism evidence="1 2">
    <name type="scientific">Ktedonobacter racemifer DSM 44963</name>
    <dbReference type="NCBI Taxonomy" id="485913"/>
    <lineage>
        <taxon>Bacteria</taxon>
        <taxon>Bacillati</taxon>
        <taxon>Chloroflexota</taxon>
        <taxon>Ktedonobacteria</taxon>
        <taxon>Ktedonobacterales</taxon>
        <taxon>Ktedonobacteraceae</taxon>
        <taxon>Ktedonobacter</taxon>
    </lineage>
</organism>
<keyword evidence="2" id="KW-1185">Reference proteome</keyword>
<accession>D6TW67</accession>
<gene>
    <name evidence="1" type="ORF">Krac_5493</name>
</gene>
<dbReference type="InParanoid" id="D6TW67"/>
<sequence>MRLTVQARFVGGADRKGPAVVPRWQPTLRQVNRLKLIKLQMYGRANFDLLLLRILYHDEAFHTKCA</sequence>
<dbReference type="EMBL" id="ADVG01000003">
    <property type="protein sequence ID" value="EFH84450.1"/>
    <property type="molecule type" value="Genomic_DNA"/>
</dbReference>
<dbReference type="AlphaFoldDB" id="D6TW67"/>